<reference evidence="3" key="1">
    <citation type="submission" date="2017-04" db="EMBL/GenBank/DDBJ databases">
        <title>Genome evolution of the luminous symbionts of deep sea anglerfish.</title>
        <authorList>
            <person name="Hendry T.A."/>
        </authorList>
    </citation>
    <scope>NUCLEOTIDE SEQUENCE [LARGE SCALE GENOMIC DNA]</scope>
</reference>
<protein>
    <submittedName>
        <fullName evidence="2">Mobile element protein</fullName>
    </submittedName>
</protein>
<accession>A0A291BBC6</accession>
<proteinExistence type="predicted"/>
<feature type="domain" description="Transposase DDE" evidence="1">
    <location>
        <begin position="1"/>
        <end position="69"/>
    </location>
</feature>
<dbReference type="InterPro" id="IPR025668">
    <property type="entry name" value="Tnp_DDE_dom"/>
</dbReference>
<evidence type="ECO:0000259" key="1">
    <source>
        <dbReference type="Pfam" id="PF13737"/>
    </source>
</evidence>
<dbReference type="Pfam" id="PF13737">
    <property type="entry name" value="DDE_Tnp_1_5"/>
    <property type="match status" value="1"/>
</dbReference>
<organism evidence="2 3">
    <name type="scientific">Candidatus Enterovibrio altilux</name>
    <dbReference type="NCBI Taxonomy" id="1927128"/>
    <lineage>
        <taxon>Bacteria</taxon>
        <taxon>Pseudomonadati</taxon>
        <taxon>Pseudomonadota</taxon>
        <taxon>Gammaproteobacteria</taxon>
        <taxon>Vibrionales</taxon>
        <taxon>Vibrionaceae</taxon>
        <taxon>Enterovibrio</taxon>
    </lineage>
</organism>
<dbReference type="AlphaFoldDB" id="A0A291BBC6"/>
<dbReference type="EMBL" id="CP020663">
    <property type="protein sequence ID" value="ATF10281.1"/>
    <property type="molecule type" value="Genomic_DNA"/>
</dbReference>
<keyword evidence="3" id="KW-1185">Reference proteome</keyword>
<dbReference type="Proteomes" id="UP000218160">
    <property type="component" value="Chromosome 2"/>
</dbReference>
<name>A0A291BBC6_9GAMM</name>
<evidence type="ECO:0000313" key="3">
    <source>
        <dbReference type="Proteomes" id="UP000218160"/>
    </source>
</evidence>
<sequence>MIKYVFLIPLRGLKGFTYSVSKFVQLSLSCSHYARISKRTRMVNVMFKMKNKESIQHLAIDFARIKVYNKRA</sequence>
<gene>
    <name evidence="2" type="ORF">BTN50_1861</name>
</gene>
<dbReference type="KEGG" id="elux:BTN50_1861"/>
<evidence type="ECO:0000313" key="2">
    <source>
        <dbReference type="EMBL" id="ATF10281.1"/>
    </source>
</evidence>